<comment type="caution">
    <text evidence="1">The sequence shown here is derived from an EMBL/GenBank/DDBJ whole genome shotgun (WGS) entry which is preliminary data.</text>
</comment>
<evidence type="ECO:0000313" key="1">
    <source>
        <dbReference type="EMBL" id="MBT9144343.1"/>
    </source>
</evidence>
<evidence type="ECO:0008006" key="3">
    <source>
        <dbReference type="Google" id="ProtNLM"/>
    </source>
</evidence>
<protein>
    <recommendedName>
        <fullName evidence="3">Transposase IS204/IS1001/IS1096/IS1165 zinc-finger domain-containing protein</fullName>
    </recommendedName>
</protein>
<reference evidence="1 2" key="1">
    <citation type="journal article" date="2021" name="bioRxiv">
        <title>Unique metabolic strategies in Hadean analogues reveal hints for primordial physiology.</title>
        <authorList>
            <person name="Nobu M.K."/>
            <person name="Nakai R."/>
            <person name="Tamazawa S."/>
            <person name="Mori H."/>
            <person name="Toyoda A."/>
            <person name="Ijiri A."/>
            <person name="Suzuki S."/>
            <person name="Kurokawa K."/>
            <person name="Kamagata Y."/>
            <person name="Tamaki H."/>
        </authorList>
    </citation>
    <scope>NUCLEOTIDE SEQUENCE [LARGE SCALE GENOMIC DNA]</scope>
    <source>
        <strain evidence="1">BS525</strain>
    </source>
</reference>
<proteinExistence type="predicted"/>
<evidence type="ECO:0000313" key="2">
    <source>
        <dbReference type="Proteomes" id="UP000811545"/>
    </source>
</evidence>
<dbReference type="AlphaFoldDB" id="A0A9E2F689"/>
<organism evidence="1 2">
    <name type="scientific">Psychracetigena formicireducens</name>
    <dbReference type="NCBI Taxonomy" id="2986056"/>
    <lineage>
        <taxon>Bacteria</taxon>
        <taxon>Bacillati</taxon>
        <taxon>Candidatus Lithacetigenota</taxon>
        <taxon>Candidatus Psychracetigena</taxon>
    </lineage>
</organism>
<accession>A0A9E2F689</accession>
<name>A0A9E2F689_PSYF1</name>
<gene>
    <name evidence="1" type="ORF">DDT42_00178</name>
</gene>
<dbReference type="EMBL" id="QLTW01000004">
    <property type="protein sequence ID" value="MBT9144343.1"/>
    <property type="molecule type" value="Genomic_DNA"/>
</dbReference>
<dbReference type="Proteomes" id="UP000811545">
    <property type="component" value="Unassembled WGS sequence"/>
</dbReference>
<sequence length="148" mass="17551">MLDDSITVRLGLPVLRILEQWELENYFQVKVIYLRSKANCLKCGKVTTKVHDRRLQYKKDRGLRDKIVLLKILKRRFRCPLERKVFTEPDEVFGLRRRSSRRFREYLGREALHQTVRRVAQKERVGEGLVRTGVAEEIGRMLKAKGVK</sequence>